<name>A0A368JW95_9BACT</name>
<feature type="transmembrane region" description="Helical" evidence="5">
    <location>
        <begin position="249"/>
        <end position="268"/>
    </location>
</feature>
<dbReference type="PANTHER" id="PTHR23514">
    <property type="entry name" value="BYPASS OF STOP CODON PROTEIN 6"/>
    <property type="match status" value="1"/>
</dbReference>
<feature type="transmembrane region" description="Helical" evidence="5">
    <location>
        <begin position="148"/>
        <end position="169"/>
    </location>
</feature>
<dbReference type="InterPro" id="IPR036259">
    <property type="entry name" value="MFS_trans_sf"/>
</dbReference>
<feature type="transmembrane region" description="Helical" evidence="5">
    <location>
        <begin position="108"/>
        <end position="127"/>
    </location>
</feature>
<keyword evidence="3 5" id="KW-1133">Transmembrane helix</keyword>
<dbReference type="EMBL" id="QOWE01000002">
    <property type="protein sequence ID" value="RCR71226.1"/>
    <property type="molecule type" value="Genomic_DNA"/>
</dbReference>
<dbReference type="InterPro" id="IPR011701">
    <property type="entry name" value="MFS"/>
</dbReference>
<dbReference type="RefSeq" id="WP_114404455.1">
    <property type="nucleotide sequence ID" value="NZ_QOWE01000002.1"/>
</dbReference>
<dbReference type="OrthoDB" id="9809599at2"/>
<evidence type="ECO:0000313" key="7">
    <source>
        <dbReference type="EMBL" id="RCR71226.1"/>
    </source>
</evidence>
<dbReference type="GO" id="GO:0022857">
    <property type="term" value="F:transmembrane transporter activity"/>
    <property type="evidence" value="ECO:0007669"/>
    <property type="project" value="InterPro"/>
</dbReference>
<dbReference type="CDD" id="cd17393">
    <property type="entry name" value="MFS_MosC_like"/>
    <property type="match status" value="1"/>
</dbReference>
<gene>
    <name evidence="7" type="ORF">DUE52_02965</name>
</gene>
<evidence type="ECO:0000256" key="5">
    <source>
        <dbReference type="SAM" id="Phobius"/>
    </source>
</evidence>
<feature type="transmembrane region" description="Helical" evidence="5">
    <location>
        <begin position="175"/>
        <end position="194"/>
    </location>
</feature>
<dbReference type="Proteomes" id="UP000253383">
    <property type="component" value="Unassembled WGS sequence"/>
</dbReference>
<evidence type="ECO:0000259" key="6">
    <source>
        <dbReference type="PROSITE" id="PS50850"/>
    </source>
</evidence>
<dbReference type="AlphaFoldDB" id="A0A368JW95"/>
<feature type="transmembrane region" description="Helical" evidence="5">
    <location>
        <begin position="214"/>
        <end position="237"/>
    </location>
</feature>
<sequence length="390" mass="40553">MNFTVSHLLSPRISTRTIHRGAVGALFFLQGLSFASWASRIPSIQQTLGLSDAELGGVLLALPAGLMLSLPIAGWLTTKIGSRKVATLAVGLYALTLLSLGFAQTTLQLMACLFVFGLVGNMANIAINTQAVGVEALYKRPIMASFHGLWSLAGFAGAMLGAVMIGAGIVPYQHFAAVLFFALAALAVASRYILPEDANTNSDQPIFAKPDKALLILGIIAFCAMICEGAMFDWSGIYFKKVILADKAMVGAGYTAFMSTMALGRFIADWFATRYGLKRTLQLSGVLIASGLLTAVAFPYLGTAIVGFFLVGFGVSSVVPLVYSAAGKSTVLSPGVALAAVSTIGFLGFLIGPPLIGFVAGATSLRISFVIIAGMGLCVALMAGKVKTAA</sequence>
<dbReference type="InterPro" id="IPR020846">
    <property type="entry name" value="MFS_dom"/>
</dbReference>
<evidence type="ECO:0000256" key="2">
    <source>
        <dbReference type="ARBA" id="ARBA00022692"/>
    </source>
</evidence>
<dbReference type="PANTHER" id="PTHR23514:SF13">
    <property type="entry name" value="INNER MEMBRANE PROTEIN YBJJ"/>
    <property type="match status" value="1"/>
</dbReference>
<dbReference type="GO" id="GO:0016020">
    <property type="term" value="C:membrane"/>
    <property type="evidence" value="ECO:0007669"/>
    <property type="project" value="UniProtKB-SubCell"/>
</dbReference>
<organism evidence="7 8">
    <name type="scientific">Larkinella punicea</name>
    <dbReference type="NCBI Taxonomy" id="2315727"/>
    <lineage>
        <taxon>Bacteria</taxon>
        <taxon>Pseudomonadati</taxon>
        <taxon>Bacteroidota</taxon>
        <taxon>Cytophagia</taxon>
        <taxon>Cytophagales</taxon>
        <taxon>Spirosomataceae</taxon>
        <taxon>Larkinella</taxon>
    </lineage>
</organism>
<feature type="transmembrane region" description="Helical" evidence="5">
    <location>
        <begin position="280"/>
        <end position="298"/>
    </location>
</feature>
<feature type="transmembrane region" description="Helical" evidence="5">
    <location>
        <begin position="365"/>
        <end position="384"/>
    </location>
</feature>
<accession>A0A368JW95</accession>
<dbReference type="InterPro" id="IPR051788">
    <property type="entry name" value="MFS_Transporter"/>
</dbReference>
<feature type="transmembrane region" description="Helical" evidence="5">
    <location>
        <begin position="304"/>
        <end position="323"/>
    </location>
</feature>
<evidence type="ECO:0000313" key="8">
    <source>
        <dbReference type="Proteomes" id="UP000253383"/>
    </source>
</evidence>
<protein>
    <submittedName>
        <fullName evidence="7">MFS transporter</fullName>
    </submittedName>
</protein>
<dbReference type="Pfam" id="PF07690">
    <property type="entry name" value="MFS_1"/>
    <property type="match status" value="1"/>
</dbReference>
<evidence type="ECO:0000256" key="4">
    <source>
        <dbReference type="ARBA" id="ARBA00023136"/>
    </source>
</evidence>
<keyword evidence="4 5" id="KW-0472">Membrane</keyword>
<dbReference type="PROSITE" id="PS50850">
    <property type="entry name" value="MFS"/>
    <property type="match status" value="1"/>
</dbReference>
<evidence type="ECO:0000256" key="1">
    <source>
        <dbReference type="ARBA" id="ARBA00004141"/>
    </source>
</evidence>
<dbReference type="SUPFAM" id="SSF103473">
    <property type="entry name" value="MFS general substrate transporter"/>
    <property type="match status" value="1"/>
</dbReference>
<feature type="transmembrane region" description="Helical" evidence="5">
    <location>
        <begin position="21"/>
        <end position="38"/>
    </location>
</feature>
<feature type="domain" description="Major facilitator superfamily (MFS) profile" evidence="6">
    <location>
        <begin position="19"/>
        <end position="390"/>
    </location>
</feature>
<feature type="transmembrane region" description="Helical" evidence="5">
    <location>
        <begin position="335"/>
        <end position="359"/>
    </location>
</feature>
<evidence type="ECO:0000256" key="3">
    <source>
        <dbReference type="ARBA" id="ARBA00022989"/>
    </source>
</evidence>
<proteinExistence type="predicted"/>
<keyword evidence="8" id="KW-1185">Reference proteome</keyword>
<keyword evidence="2 5" id="KW-0812">Transmembrane</keyword>
<comment type="caution">
    <text evidence="7">The sequence shown here is derived from an EMBL/GenBank/DDBJ whole genome shotgun (WGS) entry which is preliminary data.</text>
</comment>
<comment type="subcellular location">
    <subcellularLocation>
        <location evidence="1">Membrane</location>
        <topology evidence="1">Multi-pass membrane protein</topology>
    </subcellularLocation>
</comment>
<reference evidence="7 8" key="1">
    <citation type="submission" date="2018-07" db="EMBL/GenBank/DDBJ databases">
        <title>Genome analysis of Larkinella rosea.</title>
        <authorList>
            <person name="Zhou Z."/>
            <person name="Wang G."/>
        </authorList>
    </citation>
    <scope>NUCLEOTIDE SEQUENCE [LARGE SCALE GENOMIC DNA]</scope>
    <source>
        <strain evidence="8">zzj9</strain>
    </source>
</reference>
<dbReference type="Gene3D" id="1.20.1250.20">
    <property type="entry name" value="MFS general substrate transporter like domains"/>
    <property type="match status" value="2"/>
</dbReference>
<feature type="transmembrane region" description="Helical" evidence="5">
    <location>
        <begin position="85"/>
        <end position="102"/>
    </location>
</feature>
<feature type="transmembrane region" description="Helical" evidence="5">
    <location>
        <begin position="58"/>
        <end position="78"/>
    </location>
</feature>